<dbReference type="AlphaFoldDB" id="A0A1F8EY89"/>
<dbReference type="GO" id="GO:0032259">
    <property type="term" value="P:methylation"/>
    <property type="evidence" value="ECO:0007669"/>
    <property type="project" value="UniProtKB-KW"/>
</dbReference>
<dbReference type="GO" id="GO:0006396">
    <property type="term" value="P:RNA processing"/>
    <property type="evidence" value="ECO:0007669"/>
    <property type="project" value="InterPro"/>
</dbReference>
<comment type="caution">
    <text evidence="4">The sequence shown here is derived from an EMBL/GenBank/DDBJ whole genome shotgun (WGS) entry which is preliminary data.</text>
</comment>
<dbReference type="Gene3D" id="3.40.1280.10">
    <property type="match status" value="1"/>
</dbReference>
<dbReference type="PANTHER" id="PTHR46429:SF1">
    <property type="entry name" value="23S RRNA (GUANOSINE-2'-O-)-METHYLTRANSFERASE RLMB"/>
    <property type="match status" value="1"/>
</dbReference>
<evidence type="ECO:0000259" key="3">
    <source>
        <dbReference type="Pfam" id="PF00588"/>
    </source>
</evidence>
<organism evidence="4 5">
    <name type="scientific">Candidatus Yanofskybacteria bacterium RIFCSPHIGHO2_01_FULL_44_17</name>
    <dbReference type="NCBI Taxonomy" id="1802668"/>
    <lineage>
        <taxon>Bacteria</taxon>
        <taxon>Candidatus Yanofskyibacteriota</taxon>
    </lineage>
</organism>
<name>A0A1F8EY89_9BACT</name>
<dbReference type="PANTHER" id="PTHR46429">
    <property type="entry name" value="23S RRNA (GUANOSINE-2'-O-)-METHYLTRANSFERASE RLMB"/>
    <property type="match status" value="1"/>
</dbReference>
<dbReference type="Pfam" id="PF00588">
    <property type="entry name" value="SpoU_methylase"/>
    <property type="match status" value="1"/>
</dbReference>
<keyword evidence="1" id="KW-0489">Methyltransferase</keyword>
<proteinExistence type="predicted"/>
<dbReference type="EMBL" id="MGJI01000001">
    <property type="protein sequence ID" value="OGN05842.1"/>
    <property type="molecule type" value="Genomic_DNA"/>
</dbReference>
<reference evidence="4 5" key="1">
    <citation type="journal article" date="2016" name="Nat. Commun.">
        <title>Thousands of microbial genomes shed light on interconnected biogeochemical processes in an aquifer system.</title>
        <authorList>
            <person name="Anantharaman K."/>
            <person name="Brown C.T."/>
            <person name="Hug L.A."/>
            <person name="Sharon I."/>
            <person name="Castelle C.J."/>
            <person name="Probst A.J."/>
            <person name="Thomas B.C."/>
            <person name="Singh A."/>
            <person name="Wilkins M.J."/>
            <person name="Karaoz U."/>
            <person name="Brodie E.L."/>
            <person name="Williams K.H."/>
            <person name="Hubbard S.S."/>
            <person name="Banfield J.F."/>
        </authorList>
    </citation>
    <scope>NUCLEOTIDE SEQUENCE [LARGE SCALE GENOMIC DNA]</scope>
</reference>
<evidence type="ECO:0000313" key="4">
    <source>
        <dbReference type="EMBL" id="OGN05842.1"/>
    </source>
</evidence>
<feature type="domain" description="tRNA/rRNA methyltransferase SpoU type" evidence="3">
    <location>
        <begin position="6"/>
        <end position="162"/>
    </location>
</feature>
<dbReference type="InterPro" id="IPR001537">
    <property type="entry name" value="SpoU_MeTrfase"/>
</dbReference>
<evidence type="ECO:0000256" key="1">
    <source>
        <dbReference type="ARBA" id="ARBA00022603"/>
    </source>
</evidence>
<dbReference type="Proteomes" id="UP000177507">
    <property type="component" value="Unassembled WGS sequence"/>
</dbReference>
<evidence type="ECO:0000256" key="2">
    <source>
        <dbReference type="ARBA" id="ARBA00022679"/>
    </source>
</evidence>
<dbReference type="GO" id="GO:0005829">
    <property type="term" value="C:cytosol"/>
    <property type="evidence" value="ECO:0007669"/>
    <property type="project" value="TreeGrafter"/>
</dbReference>
<dbReference type="CDD" id="cd18097">
    <property type="entry name" value="SpoU-like"/>
    <property type="match status" value="1"/>
</dbReference>
<dbReference type="SUPFAM" id="SSF75217">
    <property type="entry name" value="alpha/beta knot"/>
    <property type="match status" value="1"/>
</dbReference>
<dbReference type="InterPro" id="IPR004441">
    <property type="entry name" value="rRNA_MeTrfase_TrmH"/>
</dbReference>
<protein>
    <recommendedName>
        <fullName evidence="3">tRNA/rRNA methyltransferase SpoU type domain-containing protein</fullName>
    </recommendedName>
</protein>
<sequence>MAKQSLYLILNNIRSAHNVGSIFRTADGAGIAKIYLCGITPTPNTEVNDNPSSFHSSGSSSKLSKTALGAEKSVPWEYHKQAWRLLEKLASEKIQIVALEQSPASVDYRKFKPQFPLALIVGNEIRGLNKKILSYADRIIEIPMRGKKESLNVSVATGIALYQILK</sequence>
<accession>A0A1F8EY89</accession>
<dbReference type="InterPro" id="IPR029026">
    <property type="entry name" value="tRNA_m1G_MTases_N"/>
</dbReference>
<dbReference type="STRING" id="1802668.A2831_03035"/>
<dbReference type="InterPro" id="IPR029028">
    <property type="entry name" value="Alpha/beta_knot_MTases"/>
</dbReference>
<keyword evidence="2" id="KW-0808">Transferase</keyword>
<evidence type="ECO:0000313" key="5">
    <source>
        <dbReference type="Proteomes" id="UP000177507"/>
    </source>
</evidence>
<dbReference type="GO" id="GO:0003723">
    <property type="term" value="F:RNA binding"/>
    <property type="evidence" value="ECO:0007669"/>
    <property type="project" value="InterPro"/>
</dbReference>
<gene>
    <name evidence="4" type="ORF">A2831_03035</name>
</gene>
<dbReference type="GO" id="GO:0008173">
    <property type="term" value="F:RNA methyltransferase activity"/>
    <property type="evidence" value="ECO:0007669"/>
    <property type="project" value="InterPro"/>
</dbReference>